<feature type="chain" id="PRO_5008034233" description="DUF5105 domain-containing protein" evidence="1">
    <location>
        <begin position="30"/>
        <end position="213"/>
    </location>
</feature>
<accession>A0A174TNV8</accession>
<keyword evidence="1" id="KW-0732">Signal</keyword>
<dbReference type="RefSeq" id="WP_055284466.1">
    <property type="nucleotide sequence ID" value="NZ_CZAY01000025.1"/>
</dbReference>
<protein>
    <recommendedName>
        <fullName evidence="4">DUF5105 domain-containing protein</fullName>
    </recommendedName>
</protein>
<reference evidence="2 3" key="1">
    <citation type="submission" date="2015-09" db="EMBL/GenBank/DDBJ databases">
        <authorList>
            <consortium name="Pathogen Informatics"/>
        </authorList>
    </citation>
    <scope>NUCLEOTIDE SEQUENCE [LARGE SCALE GENOMIC DNA]</scope>
    <source>
        <strain evidence="2 3">2789STDY5834914</strain>
    </source>
</reference>
<organism evidence="2 3">
    <name type="scientific">Dorea longicatena</name>
    <dbReference type="NCBI Taxonomy" id="88431"/>
    <lineage>
        <taxon>Bacteria</taxon>
        <taxon>Bacillati</taxon>
        <taxon>Bacillota</taxon>
        <taxon>Clostridia</taxon>
        <taxon>Lachnospirales</taxon>
        <taxon>Lachnospiraceae</taxon>
        <taxon>Dorea</taxon>
    </lineage>
</organism>
<dbReference type="STRING" id="88431.ERS852423_01071"/>
<dbReference type="GeneID" id="96230089"/>
<dbReference type="OrthoDB" id="1851535at2"/>
<sequence length="213" mass="23956">MKKHGVLALVLAGVMLLLCGCGGMTTDDAKDYVQSALDCGYKAEVKKYAEITETTEKEAKKEYETNLDTIMKEAGFDDTGVSDELKADYRSMFEKMLKSANYKVKEAKETEDDEFTVTVEVCPFTAFSTVSDELDQWVTDTYSNVESIPSDEELNEAIMRKMYEIMSAKLADPTYGDKMEKEVHVKVNKDGAYYIPNDDLMAVDDALFPQNQL</sequence>
<gene>
    <name evidence="2" type="ORF">ERS852526_02816</name>
</gene>
<proteinExistence type="predicted"/>
<evidence type="ECO:0000313" key="3">
    <source>
        <dbReference type="Proteomes" id="UP000095485"/>
    </source>
</evidence>
<dbReference type="AlphaFoldDB" id="A0A174TNV8"/>
<dbReference type="EMBL" id="CZAY01000025">
    <property type="protein sequence ID" value="CUQ10121.1"/>
    <property type="molecule type" value="Genomic_DNA"/>
</dbReference>
<feature type="signal peptide" evidence="1">
    <location>
        <begin position="1"/>
        <end position="29"/>
    </location>
</feature>
<evidence type="ECO:0000313" key="2">
    <source>
        <dbReference type="EMBL" id="CUQ10121.1"/>
    </source>
</evidence>
<evidence type="ECO:0008006" key="4">
    <source>
        <dbReference type="Google" id="ProtNLM"/>
    </source>
</evidence>
<dbReference type="PROSITE" id="PS51257">
    <property type="entry name" value="PROKAR_LIPOPROTEIN"/>
    <property type="match status" value="1"/>
</dbReference>
<dbReference type="Proteomes" id="UP000095485">
    <property type="component" value="Unassembled WGS sequence"/>
</dbReference>
<name>A0A174TNV8_9FIRM</name>
<evidence type="ECO:0000256" key="1">
    <source>
        <dbReference type="SAM" id="SignalP"/>
    </source>
</evidence>